<evidence type="ECO:0000256" key="1">
    <source>
        <dbReference type="SAM" id="Phobius"/>
    </source>
</evidence>
<dbReference type="Proteomes" id="UP000061135">
    <property type="component" value="Chromosome"/>
</dbReference>
<organism evidence="2 3">
    <name type="scientific">Polynucleobacter duraquae</name>
    <dbReference type="NCBI Taxonomy" id="1835254"/>
    <lineage>
        <taxon>Bacteria</taxon>
        <taxon>Pseudomonadati</taxon>
        <taxon>Pseudomonadota</taxon>
        <taxon>Betaproteobacteria</taxon>
        <taxon>Burkholderiales</taxon>
        <taxon>Burkholderiaceae</taxon>
        <taxon>Polynucleobacter</taxon>
    </lineage>
</organism>
<keyword evidence="1" id="KW-0472">Membrane</keyword>
<name>A0A0E3ZM39_9BURK</name>
<dbReference type="STRING" id="1835254.CL55_00014240"/>
<evidence type="ECO:0000313" key="3">
    <source>
        <dbReference type="Proteomes" id="UP000061135"/>
    </source>
</evidence>
<reference evidence="2 3" key="1">
    <citation type="submission" date="2014-03" db="EMBL/GenBank/DDBJ databases">
        <title>Genome of Polynucleobacter strain MWH-MoK4.</title>
        <authorList>
            <person name="Hahn M.W."/>
        </authorList>
    </citation>
    <scope>NUCLEOTIDE SEQUENCE [LARGE SCALE GENOMIC DNA]</scope>
    <source>
        <strain evidence="2 3">MWH-MoK4</strain>
    </source>
</reference>
<feature type="transmembrane region" description="Helical" evidence="1">
    <location>
        <begin position="48"/>
        <end position="70"/>
    </location>
</feature>
<evidence type="ECO:0000313" key="2">
    <source>
        <dbReference type="EMBL" id="AKD25757.1"/>
    </source>
</evidence>
<dbReference type="KEGG" id="pdq:CL55_00014240"/>
<keyword evidence="1" id="KW-0812">Transmembrane</keyword>
<protein>
    <submittedName>
        <fullName evidence="2">Uncharacterized protein</fullName>
    </submittedName>
</protein>
<accession>A0A0E3ZM39</accession>
<feature type="transmembrane region" description="Helical" evidence="1">
    <location>
        <begin position="115"/>
        <end position="142"/>
    </location>
</feature>
<dbReference type="PATRIC" id="fig|576611.7.peg.1447"/>
<dbReference type="EMBL" id="CP007501">
    <property type="protein sequence ID" value="AKD25757.1"/>
    <property type="molecule type" value="Genomic_DNA"/>
</dbReference>
<dbReference type="RefSeq" id="WP_046330476.1">
    <property type="nucleotide sequence ID" value="NZ_CP007501.1"/>
</dbReference>
<gene>
    <name evidence="2" type="ORF">CL55_00014240</name>
</gene>
<feature type="transmembrane region" description="Helical" evidence="1">
    <location>
        <begin position="154"/>
        <end position="176"/>
    </location>
</feature>
<keyword evidence="3" id="KW-1185">Reference proteome</keyword>
<proteinExistence type="predicted"/>
<dbReference type="AlphaFoldDB" id="A0A0E3ZM39"/>
<feature type="transmembrane region" description="Helical" evidence="1">
    <location>
        <begin position="7"/>
        <end position="28"/>
    </location>
</feature>
<dbReference type="OrthoDB" id="9132203at2"/>
<dbReference type="HOGENOM" id="CLU_1414033_0_0_4"/>
<sequence>MKSLLTGALIKIAISIALYFLAFLPMSYLPDVLRNNDFSTFFYLPTGVKVLCVLLFDIWGAIGLAIGVLVRQSIQHPEYGSTLPLMIALENAIVFWASVKLALKVMNVSPDIENITYLKIVGLALFCSVIHGFSYTFVLFEFNVISSGNYLRESLVTVMSGFFGTMAIVLLLSFSLKHSSWLQRHTRAVEND</sequence>
<keyword evidence="1" id="KW-1133">Transmembrane helix</keyword>